<dbReference type="SUPFAM" id="SSF52047">
    <property type="entry name" value="RNI-like"/>
    <property type="match status" value="1"/>
</dbReference>
<dbReference type="EMBL" id="LATX01000050">
    <property type="protein sequence ID" value="KTB47332.1"/>
    <property type="molecule type" value="Genomic_DNA"/>
</dbReference>
<accession>A0A0W0GFJ6</accession>
<sequence>MFNSTPHSPSVSSSFGRLFPELLSIIFLLCPHTESTFCKQESPWTFIRVNRHWRNVALGTPSLWNKISLDFDVVSRGELETHLKTLTHVLRTVNGQPLHVRIFGTRSLGGISETRRFQPLIDMLLDHCEDWHSLSLSSPDWRSRYDMMPKLHPGEGSGGFRSLRAVELASMDLANEAVTALVLALQDAPALTSIKLHSFDASPLQDTSILPVLPYTQITRLELSGEYHSESSIMETLAQCHRLESLILARYASSGYAGVDITLYHLRQLQLPLQRDDQSVCSWLTLPNLEELTVVEFRPNGSLRRIMEMVERSRANLKSITIRDLEFMDGSVERLLQLAPEATTLTLEGYVFPHIFWHLAAGRLLPKLEHLAVRRFPNRNFVLSPPLREILEVARLRGATCQCHYVNVAHIHPRLKSLEVEVLSDASDVKVADELESLGACGIAINIRGVMFDRTSCLSLPMSTLLAVQPAFTLASNARNLSENISILNDIFMVLERYKFGLEDVRSSRVLPVMTYVLESFSRLTIPCEETYHLRERAKRLSQQWRDIWSQTPFNGDNAYGDQLLRSLWISL</sequence>
<protein>
    <recommendedName>
        <fullName evidence="3">F-box domain-containing protein</fullName>
    </recommendedName>
</protein>
<comment type="caution">
    <text evidence="1">The sequence shown here is derived from an EMBL/GenBank/DDBJ whole genome shotgun (WGS) entry which is preliminary data.</text>
</comment>
<dbReference type="Proteomes" id="UP000054988">
    <property type="component" value="Unassembled WGS sequence"/>
</dbReference>
<dbReference type="PANTHER" id="PTHR38926">
    <property type="entry name" value="F-BOX DOMAIN CONTAINING PROTEIN, EXPRESSED"/>
    <property type="match status" value="1"/>
</dbReference>
<dbReference type="AlphaFoldDB" id="A0A0W0GFJ6"/>
<name>A0A0W0GFJ6_MONRR</name>
<dbReference type="PANTHER" id="PTHR38926:SF5">
    <property type="entry name" value="F-BOX AND LEUCINE-RICH REPEAT PROTEIN 6"/>
    <property type="match status" value="1"/>
</dbReference>
<reference evidence="1 2" key="1">
    <citation type="submission" date="2015-12" db="EMBL/GenBank/DDBJ databases">
        <title>Draft genome sequence of Moniliophthora roreri, the causal agent of frosty pod rot of cacao.</title>
        <authorList>
            <person name="Aime M.C."/>
            <person name="Diaz-Valderrama J.R."/>
            <person name="Kijpornyongpan T."/>
            <person name="Phillips-Mora W."/>
        </authorList>
    </citation>
    <scope>NUCLEOTIDE SEQUENCE [LARGE SCALE GENOMIC DNA]</scope>
    <source>
        <strain evidence="1 2">MCA 2952</strain>
    </source>
</reference>
<proteinExistence type="predicted"/>
<gene>
    <name evidence="1" type="ORF">WG66_93</name>
</gene>
<organism evidence="1 2">
    <name type="scientific">Moniliophthora roreri</name>
    <name type="common">Frosty pod rot fungus</name>
    <name type="synonym">Monilia roreri</name>
    <dbReference type="NCBI Taxonomy" id="221103"/>
    <lineage>
        <taxon>Eukaryota</taxon>
        <taxon>Fungi</taxon>
        <taxon>Dikarya</taxon>
        <taxon>Basidiomycota</taxon>
        <taxon>Agaricomycotina</taxon>
        <taxon>Agaricomycetes</taxon>
        <taxon>Agaricomycetidae</taxon>
        <taxon>Agaricales</taxon>
        <taxon>Marasmiineae</taxon>
        <taxon>Marasmiaceae</taxon>
        <taxon>Moniliophthora</taxon>
    </lineage>
</organism>
<evidence type="ECO:0008006" key="3">
    <source>
        <dbReference type="Google" id="ProtNLM"/>
    </source>
</evidence>
<evidence type="ECO:0000313" key="2">
    <source>
        <dbReference type="Proteomes" id="UP000054988"/>
    </source>
</evidence>
<evidence type="ECO:0000313" key="1">
    <source>
        <dbReference type="EMBL" id="KTB47332.1"/>
    </source>
</evidence>
<dbReference type="InterPro" id="IPR032675">
    <property type="entry name" value="LRR_dom_sf"/>
</dbReference>
<dbReference type="Gene3D" id="3.80.10.10">
    <property type="entry name" value="Ribonuclease Inhibitor"/>
    <property type="match status" value="1"/>
</dbReference>